<dbReference type="OrthoDB" id="4570396at2"/>
<dbReference type="AlphaFoldDB" id="Z9JWK5"/>
<comment type="caution">
    <text evidence="1">The sequence shown here is derived from an EMBL/GenBank/DDBJ whole genome shotgun (WGS) entry which is preliminary data.</text>
</comment>
<proteinExistence type="predicted"/>
<evidence type="ECO:0000313" key="1">
    <source>
        <dbReference type="EMBL" id="EWS82162.1"/>
    </source>
</evidence>
<dbReference type="Proteomes" id="UP000023067">
    <property type="component" value="Unassembled WGS sequence"/>
</dbReference>
<dbReference type="HOGENOM" id="CLU_965710_0_0_11"/>
<name>Z9JWK5_9MICO</name>
<sequence length="307" mass="33274">MVDIEPWLSEWCRRELGARPVEQLLAASVMSDVRALRLEDGREVVVKARPDPTGRVDTCLAVQRAVAEAGLPCARPLTEGRRAGELTVHAEEWRPGGEIDRGTDAVAAERSARLYAAVTAVTSRLRDPAPMPAPEWVRWDHDGPGHWPPNPRHDQRPGAASLRGDLVAVAARTRRRLRAAASLPHVLGHADWEAQNLRWAGSTPFLVHDWDSTAWLPEAALVGAASGAFASAETPTLAPLESSAAFLEAYQDARGAAFTREEAEAAWAASLWPALHNARGEILWGRPPQALTAVLEQADARLERAAA</sequence>
<dbReference type="eggNOG" id="COG2334">
    <property type="taxonomic scope" value="Bacteria"/>
</dbReference>
<dbReference type="SUPFAM" id="SSF56112">
    <property type="entry name" value="Protein kinase-like (PK-like)"/>
    <property type="match status" value="1"/>
</dbReference>
<dbReference type="InterPro" id="IPR011009">
    <property type="entry name" value="Kinase-like_dom_sf"/>
</dbReference>
<evidence type="ECO:0000313" key="2">
    <source>
        <dbReference type="Proteomes" id="UP000023067"/>
    </source>
</evidence>
<dbReference type="PATRIC" id="fig|396014.3.peg.720"/>
<reference evidence="1 2" key="1">
    <citation type="submission" date="2014-02" db="EMBL/GenBank/DDBJ databases">
        <title>Genome sequence of Brachybacterium phenoliresistens strain W13A50.</title>
        <authorList>
            <person name="Wang X."/>
        </authorList>
    </citation>
    <scope>NUCLEOTIDE SEQUENCE [LARGE SCALE GENOMIC DNA]</scope>
    <source>
        <strain evidence="1 2">W13A50</strain>
    </source>
</reference>
<organism evidence="1 2">
    <name type="scientific">Brachybacterium phenoliresistens</name>
    <dbReference type="NCBI Taxonomy" id="396014"/>
    <lineage>
        <taxon>Bacteria</taxon>
        <taxon>Bacillati</taxon>
        <taxon>Actinomycetota</taxon>
        <taxon>Actinomycetes</taxon>
        <taxon>Micrococcales</taxon>
        <taxon>Dermabacteraceae</taxon>
        <taxon>Brachybacterium</taxon>
    </lineage>
</organism>
<keyword evidence="2" id="KW-1185">Reference proteome</keyword>
<dbReference type="EMBL" id="JDYK01000003">
    <property type="protein sequence ID" value="EWS82162.1"/>
    <property type="molecule type" value="Genomic_DNA"/>
</dbReference>
<protein>
    <recommendedName>
        <fullName evidence="3">Aminoglycoside phosphotransferase domain-containing protein</fullName>
    </recommendedName>
</protein>
<dbReference type="STRING" id="396014.BF93_11045"/>
<gene>
    <name evidence="1" type="ORF">BF93_11045</name>
</gene>
<accession>Z9JWK5</accession>
<evidence type="ECO:0008006" key="3">
    <source>
        <dbReference type="Google" id="ProtNLM"/>
    </source>
</evidence>